<feature type="transmembrane region" description="Helical" evidence="8">
    <location>
        <begin position="180"/>
        <end position="205"/>
    </location>
</feature>
<dbReference type="RefSeq" id="WP_096196472.1">
    <property type="nucleotide sequence ID" value="NZ_JBQQGT010000022.1"/>
</dbReference>
<dbReference type="PANTHER" id="PTHR30472:SF25">
    <property type="entry name" value="ABC TRANSPORTER PERMEASE PROTEIN MJ0876-RELATED"/>
    <property type="match status" value="1"/>
</dbReference>
<accession>A0A2A3YMX5</accession>
<feature type="transmembrane region" description="Helical" evidence="8">
    <location>
        <begin position="272"/>
        <end position="300"/>
    </location>
</feature>
<evidence type="ECO:0000256" key="6">
    <source>
        <dbReference type="ARBA" id="ARBA00022989"/>
    </source>
</evidence>
<feature type="transmembrane region" description="Helical" evidence="8">
    <location>
        <begin position="29"/>
        <end position="50"/>
    </location>
</feature>
<dbReference type="GO" id="GO:0022857">
    <property type="term" value="F:transmembrane transporter activity"/>
    <property type="evidence" value="ECO:0007669"/>
    <property type="project" value="InterPro"/>
</dbReference>
<evidence type="ECO:0000256" key="5">
    <source>
        <dbReference type="ARBA" id="ARBA00022692"/>
    </source>
</evidence>
<evidence type="ECO:0000256" key="3">
    <source>
        <dbReference type="ARBA" id="ARBA00022448"/>
    </source>
</evidence>
<dbReference type="Pfam" id="PF01032">
    <property type="entry name" value="FecCD"/>
    <property type="match status" value="1"/>
</dbReference>
<keyword evidence="6 8" id="KW-1133">Transmembrane helix</keyword>
<organism evidence="9 10">
    <name type="scientific">Brachybacterium alimentarium</name>
    <dbReference type="NCBI Taxonomy" id="47845"/>
    <lineage>
        <taxon>Bacteria</taxon>
        <taxon>Bacillati</taxon>
        <taxon>Actinomycetota</taxon>
        <taxon>Actinomycetes</taxon>
        <taxon>Micrococcales</taxon>
        <taxon>Dermabacteraceae</taxon>
        <taxon>Brachybacterium</taxon>
    </lineage>
</organism>
<dbReference type="Gene3D" id="1.10.3470.10">
    <property type="entry name" value="ABC transporter involved in vitamin B12 uptake, BtuC"/>
    <property type="match status" value="1"/>
</dbReference>
<dbReference type="InterPro" id="IPR000522">
    <property type="entry name" value="ABC_transptr_permease_BtuC"/>
</dbReference>
<protein>
    <submittedName>
        <fullName evidence="9">ABC transporter permease</fullName>
    </submittedName>
</protein>
<dbReference type="EMBL" id="NRGR01000005">
    <property type="protein sequence ID" value="PCC40716.1"/>
    <property type="molecule type" value="Genomic_DNA"/>
</dbReference>
<keyword evidence="4" id="KW-1003">Cell membrane</keyword>
<name>A0A2A3YMX5_9MICO</name>
<feature type="transmembrane region" description="Helical" evidence="8">
    <location>
        <begin position="339"/>
        <end position="359"/>
    </location>
</feature>
<feature type="transmembrane region" description="Helical" evidence="8">
    <location>
        <begin position="312"/>
        <end position="332"/>
    </location>
</feature>
<proteinExistence type="inferred from homology"/>
<dbReference type="SUPFAM" id="SSF81345">
    <property type="entry name" value="ABC transporter involved in vitamin B12 uptake, BtuC"/>
    <property type="match status" value="1"/>
</dbReference>
<reference evidence="9 10" key="1">
    <citation type="journal article" date="2017" name="Elife">
        <title>Extensive horizontal gene transfer in cheese-associated bacteria.</title>
        <authorList>
            <person name="Bonham K.S."/>
            <person name="Wolfe B.E."/>
            <person name="Dutton R.J."/>
        </authorList>
    </citation>
    <scope>NUCLEOTIDE SEQUENCE [LARGE SCALE GENOMIC DNA]</scope>
    <source>
        <strain evidence="9 10">341_9</strain>
    </source>
</reference>
<dbReference type="GO" id="GO:0005886">
    <property type="term" value="C:plasma membrane"/>
    <property type="evidence" value="ECO:0007669"/>
    <property type="project" value="UniProtKB-SubCell"/>
</dbReference>
<keyword evidence="3" id="KW-0813">Transport</keyword>
<feature type="transmembrane region" description="Helical" evidence="8">
    <location>
        <begin position="130"/>
        <end position="150"/>
    </location>
</feature>
<evidence type="ECO:0000313" key="9">
    <source>
        <dbReference type="EMBL" id="PCC40716.1"/>
    </source>
</evidence>
<evidence type="ECO:0000313" key="10">
    <source>
        <dbReference type="Proteomes" id="UP000218598"/>
    </source>
</evidence>
<dbReference type="CDD" id="cd06550">
    <property type="entry name" value="TM_ABC_iron-siderophores_like"/>
    <property type="match status" value="1"/>
</dbReference>
<evidence type="ECO:0000256" key="8">
    <source>
        <dbReference type="SAM" id="Phobius"/>
    </source>
</evidence>
<keyword evidence="10" id="KW-1185">Reference proteome</keyword>
<keyword evidence="5 8" id="KW-0812">Transmembrane</keyword>
<gene>
    <name evidence="9" type="ORF">CIK66_02825</name>
</gene>
<comment type="subcellular location">
    <subcellularLocation>
        <location evidence="1">Cell membrane</location>
        <topology evidence="1">Multi-pass membrane protein</topology>
    </subcellularLocation>
</comment>
<dbReference type="PANTHER" id="PTHR30472">
    <property type="entry name" value="FERRIC ENTEROBACTIN TRANSPORT SYSTEM PERMEASE PROTEIN"/>
    <property type="match status" value="1"/>
</dbReference>
<dbReference type="Proteomes" id="UP000218598">
    <property type="component" value="Unassembled WGS sequence"/>
</dbReference>
<feature type="transmembrane region" description="Helical" evidence="8">
    <location>
        <begin position="225"/>
        <end position="251"/>
    </location>
</feature>
<sequence>MASETVDLRPLARSVAPSRPRGRARGRRLLLPVCLIVLVGAAVLTATSLGPSDTGPARTLVILLEPARPALEAVGIDLPSPSAAATSLVWSIRLPRVLLALVVGGGLGAAGLVMQAVFRNPLADPGVTGVSSGAAVVAVLLIVTGLATAVTLPLGAFLGALGAVMVVQLVAGLRGGGGGTLLLVGIAMNSLLGAVIAAAIANAPASDDAQAAMFWLNGDLTGATWSDVAVAAVPGILGITVLLGTAGELNLFLLGEDQAASTGMRTARTRQILLAISAVVIAAGVCVTGVIGFVGLVVPHLARLLLGPDHRVLLPVSVLVGGVFLVLADVIARNLLDPVTLQTGTVTALVGAPVLLALICRRSGR</sequence>
<feature type="transmembrane region" description="Helical" evidence="8">
    <location>
        <begin position="97"/>
        <end position="118"/>
    </location>
</feature>
<dbReference type="FunFam" id="1.10.3470.10:FF:000001">
    <property type="entry name" value="Vitamin B12 ABC transporter permease BtuC"/>
    <property type="match status" value="1"/>
</dbReference>
<evidence type="ECO:0000256" key="2">
    <source>
        <dbReference type="ARBA" id="ARBA00007935"/>
    </source>
</evidence>
<comment type="similarity">
    <text evidence="2">Belongs to the binding-protein-dependent transport system permease family. FecCD subfamily.</text>
</comment>
<evidence type="ECO:0000256" key="1">
    <source>
        <dbReference type="ARBA" id="ARBA00004651"/>
    </source>
</evidence>
<evidence type="ECO:0000256" key="7">
    <source>
        <dbReference type="ARBA" id="ARBA00023136"/>
    </source>
</evidence>
<dbReference type="OrthoDB" id="9782305at2"/>
<comment type="caution">
    <text evidence="9">The sequence shown here is derived from an EMBL/GenBank/DDBJ whole genome shotgun (WGS) entry which is preliminary data.</text>
</comment>
<evidence type="ECO:0000256" key="4">
    <source>
        <dbReference type="ARBA" id="ARBA00022475"/>
    </source>
</evidence>
<keyword evidence="7 8" id="KW-0472">Membrane</keyword>
<dbReference type="InterPro" id="IPR037294">
    <property type="entry name" value="ABC_BtuC-like"/>
</dbReference>
<feature type="transmembrane region" description="Helical" evidence="8">
    <location>
        <begin position="156"/>
        <end position="173"/>
    </location>
</feature>
<dbReference type="AlphaFoldDB" id="A0A2A3YMX5"/>